<dbReference type="PROSITE" id="PS51819">
    <property type="entry name" value="VOC"/>
    <property type="match status" value="2"/>
</dbReference>
<evidence type="ECO:0000256" key="7">
    <source>
        <dbReference type="ARBA" id="ARBA00023004"/>
    </source>
</evidence>
<dbReference type="Gene3D" id="3.10.180.10">
    <property type="entry name" value="2,3-Dihydroxybiphenyl 1,2-Dioxygenase, domain 1"/>
    <property type="match status" value="2"/>
</dbReference>
<dbReference type="PANTHER" id="PTHR43048">
    <property type="entry name" value="METHYLMALONYL-COA EPIMERASE"/>
    <property type="match status" value="1"/>
</dbReference>
<comment type="caution">
    <text evidence="10">The sequence shown here is derived from an EMBL/GenBank/DDBJ whole genome shotgun (WGS) entry which is preliminary data.</text>
</comment>
<keyword evidence="11" id="KW-1185">Reference proteome</keyword>
<dbReference type="EC" id="1.13.11.14" evidence="10"/>
<keyword evidence="6 8" id="KW-0560">Oxidoreductase</keyword>
<comment type="cofactor">
    <cofactor evidence="1 8">
        <name>Fe(2+)</name>
        <dbReference type="ChEBI" id="CHEBI:29033"/>
    </cofactor>
</comment>
<evidence type="ECO:0000256" key="5">
    <source>
        <dbReference type="ARBA" id="ARBA00022964"/>
    </source>
</evidence>
<sequence length="300" mass="33540">MTRYRKLGYVELNVESIARSATFYRDVAGLQHVRQRQDGSVLLRCDMDAYSVVLHEKAPAGLKCVGLMLEDASQFEALHVQLREHGTAYKELSASECKLRQIARATRITEPNTQATLEFYIPADDASDRTFQPTHTRIQRLGHIVLGTQRSSEAVVFFRDVLNFRVSDSIGETVTFMRPYPNPFHHGIGVVCSGHPMLHHVNFMVTEIDDIGRALHRLRAQGAAIVHGPGRHPTSGSVFLYFLDPDGITLEYSFGMEEFLEIHAREPRVLPAAPESIDSWGATRDPRMGSVGEIEVATIA</sequence>
<keyword evidence="5 8" id="KW-0223">Dioxygenase</keyword>
<dbReference type="InterPro" id="IPR029068">
    <property type="entry name" value="Glyas_Bleomycin-R_OHBP_Dase"/>
</dbReference>
<accession>A0ABU8B4G9</accession>
<gene>
    <name evidence="10" type="ORF">V1286_000949</name>
</gene>
<dbReference type="EMBL" id="JAZHRV010000001">
    <property type="protein sequence ID" value="MEH2553420.1"/>
    <property type="molecule type" value="Genomic_DNA"/>
</dbReference>
<proteinExistence type="inferred from homology"/>
<dbReference type="PROSITE" id="PS00082">
    <property type="entry name" value="EXTRADIOL_DIOXYGENAS"/>
    <property type="match status" value="1"/>
</dbReference>
<dbReference type="Pfam" id="PF00903">
    <property type="entry name" value="Glyoxalase"/>
    <property type="match status" value="1"/>
</dbReference>
<evidence type="ECO:0000313" key="10">
    <source>
        <dbReference type="EMBL" id="MEH2553420.1"/>
    </source>
</evidence>
<evidence type="ECO:0000313" key="11">
    <source>
        <dbReference type="Proteomes" id="UP001364224"/>
    </source>
</evidence>
<protein>
    <submittedName>
        <fullName evidence="10">2,3-dihydroxy-p-cumate/2,3-dihydroxybenzoate 3,4-dioxygenase</fullName>
        <ecNumber evidence="10">1.13.11.-</ecNumber>
        <ecNumber evidence="10">1.13.11.14</ecNumber>
    </submittedName>
</protein>
<evidence type="ECO:0000256" key="1">
    <source>
        <dbReference type="ARBA" id="ARBA00001954"/>
    </source>
</evidence>
<evidence type="ECO:0000256" key="3">
    <source>
        <dbReference type="ARBA" id="ARBA00022723"/>
    </source>
</evidence>
<evidence type="ECO:0000256" key="4">
    <source>
        <dbReference type="ARBA" id="ARBA00022797"/>
    </source>
</evidence>
<name>A0ABU8B4G9_9BRAD</name>
<dbReference type="InterPro" id="IPR004360">
    <property type="entry name" value="Glyas_Fos-R_dOase_dom"/>
</dbReference>
<comment type="similarity">
    <text evidence="2 8">Belongs to the extradiol ring-cleavage dioxygenase family.</text>
</comment>
<dbReference type="GO" id="GO:0045133">
    <property type="term" value="F:2,3-dihydroxybenzoate 3,4-dioxygenase activity"/>
    <property type="evidence" value="ECO:0007669"/>
    <property type="project" value="UniProtKB-EC"/>
</dbReference>
<feature type="domain" description="VOC" evidence="9">
    <location>
        <begin position="140"/>
        <end position="255"/>
    </location>
</feature>
<evidence type="ECO:0000259" key="9">
    <source>
        <dbReference type="PROSITE" id="PS51819"/>
    </source>
</evidence>
<keyword evidence="7 8" id="KW-0408">Iron</keyword>
<dbReference type="InterPro" id="IPR000486">
    <property type="entry name" value="Xdiol_ring_cleave_dOase_1/2"/>
</dbReference>
<keyword evidence="4 8" id="KW-0058">Aromatic hydrocarbons catabolism</keyword>
<evidence type="ECO:0000256" key="2">
    <source>
        <dbReference type="ARBA" id="ARBA00008784"/>
    </source>
</evidence>
<dbReference type="SUPFAM" id="SSF54593">
    <property type="entry name" value="Glyoxalase/Bleomycin resistance protein/Dihydroxybiphenyl dioxygenase"/>
    <property type="match status" value="2"/>
</dbReference>
<dbReference type="Proteomes" id="UP001364224">
    <property type="component" value="Unassembled WGS sequence"/>
</dbReference>
<dbReference type="PANTHER" id="PTHR43048:SF3">
    <property type="entry name" value="METHYLMALONYL-COA EPIMERASE, MITOCHONDRIAL"/>
    <property type="match status" value="1"/>
</dbReference>
<evidence type="ECO:0000256" key="8">
    <source>
        <dbReference type="RuleBase" id="RU000683"/>
    </source>
</evidence>
<dbReference type="InterPro" id="IPR051785">
    <property type="entry name" value="MMCE/EMCE_epimerase"/>
</dbReference>
<evidence type="ECO:0000256" key="6">
    <source>
        <dbReference type="ARBA" id="ARBA00023002"/>
    </source>
</evidence>
<reference evidence="10 11" key="1">
    <citation type="submission" date="2024-02" db="EMBL/GenBank/DDBJ databases">
        <title>Adaptive strategies in a cosmopolitan and abundant soil bacterium.</title>
        <authorList>
            <person name="Carini P."/>
        </authorList>
    </citation>
    <scope>NUCLEOTIDE SEQUENCE [LARGE SCALE GENOMIC DNA]</scope>
    <source>
        <strain evidence="10 11">AZCC 1608</strain>
    </source>
</reference>
<keyword evidence="3" id="KW-0479">Metal-binding</keyword>
<organism evidence="10 11">
    <name type="scientific">Bradyrhizobium algeriense</name>
    <dbReference type="NCBI Taxonomy" id="634784"/>
    <lineage>
        <taxon>Bacteria</taxon>
        <taxon>Pseudomonadati</taxon>
        <taxon>Pseudomonadota</taxon>
        <taxon>Alphaproteobacteria</taxon>
        <taxon>Hyphomicrobiales</taxon>
        <taxon>Nitrobacteraceae</taxon>
        <taxon>Bradyrhizobium</taxon>
    </lineage>
</organism>
<dbReference type="EC" id="1.13.11.-" evidence="10"/>
<dbReference type="InterPro" id="IPR037523">
    <property type="entry name" value="VOC_core"/>
</dbReference>
<feature type="domain" description="VOC" evidence="9">
    <location>
        <begin position="6"/>
        <end position="122"/>
    </location>
</feature>